<evidence type="ECO:0000256" key="3">
    <source>
        <dbReference type="ARBA" id="ARBA00022554"/>
    </source>
</evidence>
<gene>
    <name evidence="7" type="ORF">CASFOL_020834</name>
</gene>
<evidence type="ECO:0000313" key="8">
    <source>
        <dbReference type="Proteomes" id="UP001632038"/>
    </source>
</evidence>
<dbReference type="PANTHER" id="PTHR10426:SF136">
    <property type="entry name" value="PROTEIN STRICTOSIDINE SYNTHASE-LIKE 9-LIKE"/>
    <property type="match status" value="1"/>
</dbReference>
<evidence type="ECO:0000256" key="4">
    <source>
        <dbReference type="ARBA" id="ARBA00023180"/>
    </source>
</evidence>
<dbReference type="Gene3D" id="2.120.10.30">
    <property type="entry name" value="TolB, C-terminal domain"/>
    <property type="match status" value="2"/>
</dbReference>
<dbReference type="SUPFAM" id="SSF63829">
    <property type="entry name" value="Calcium-dependent phosphotriesterase"/>
    <property type="match status" value="1"/>
</dbReference>
<keyword evidence="4" id="KW-0325">Glycoprotein</keyword>
<comment type="similarity">
    <text evidence="2">Belongs to the strictosidine synthase family.</text>
</comment>
<protein>
    <recommendedName>
        <fullName evidence="6">Strictosidine synthase conserved region domain-containing protein</fullName>
    </recommendedName>
</protein>
<keyword evidence="5" id="KW-0732">Signal</keyword>
<organism evidence="7 8">
    <name type="scientific">Castilleja foliolosa</name>
    <dbReference type="NCBI Taxonomy" id="1961234"/>
    <lineage>
        <taxon>Eukaryota</taxon>
        <taxon>Viridiplantae</taxon>
        <taxon>Streptophyta</taxon>
        <taxon>Embryophyta</taxon>
        <taxon>Tracheophyta</taxon>
        <taxon>Spermatophyta</taxon>
        <taxon>Magnoliopsida</taxon>
        <taxon>eudicotyledons</taxon>
        <taxon>Gunneridae</taxon>
        <taxon>Pentapetalae</taxon>
        <taxon>asterids</taxon>
        <taxon>lamiids</taxon>
        <taxon>Lamiales</taxon>
        <taxon>Orobanchaceae</taxon>
        <taxon>Pedicularideae</taxon>
        <taxon>Castillejinae</taxon>
        <taxon>Castilleja</taxon>
    </lineage>
</organism>
<accession>A0ABD3D6A9</accession>
<name>A0ABD3D6A9_9LAMI</name>
<dbReference type="InterPro" id="IPR018119">
    <property type="entry name" value="Strictosidine_synth_cons-reg"/>
</dbReference>
<evidence type="ECO:0000259" key="6">
    <source>
        <dbReference type="Pfam" id="PF03088"/>
    </source>
</evidence>
<dbReference type="GO" id="GO:0005773">
    <property type="term" value="C:vacuole"/>
    <property type="evidence" value="ECO:0007669"/>
    <property type="project" value="UniProtKB-SubCell"/>
</dbReference>
<dbReference type="PANTHER" id="PTHR10426">
    <property type="entry name" value="STRICTOSIDINE SYNTHASE-RELATED"/>
    <property type="match status" value="1"/>
</dbReference>
<keyword evidence="3" id="KW-0926">Vacuole</keyword>
<dbReference type="EMBL" id="JAVIJP010000027">
    <property type="protein sequence ID" value="KAL3636287.1"/>
    <property type="molecule type" value="Genomic_DNA"/>
</dbReference>
<evidence type="ECO:0000256" key="5">
    <source>
        <dbReference type="SAM" id="SignalP"/>
    </source>
</evidence>
<dbReference type="InterPro" id="IPR011042">
    <property type="entry name" value="6-blade_b-propeller_TolB-like"/>
</dbReference>
<dbReference type="AlphaFoldDB" id="A0ABD3D6A9"/>
<dbReference type="Proteomes" id="UP001632038">
    <property type="component" value="Unassembled WGS sequence"/>
</dbReference>
<comment type="subcellular location">
    <subcellularLocation>
        <location evidence="1">Vacuole</location>
    </subcellularLocation>
</comment>
<sequence length="363" mass="39668">MKSIISSVFWVEIAPILIILLLSLPNNALSEESRNFERIKLPLNIGSEAYAFDSDNIGPYTGLKYGRIVKYNGNRFVDFATTVPNKISQESRDFERIELPANLGSEAYAFDSDNIGPYTGLNDGRIVVYKGPEIGFVDFATTVPNRSKELCDGTNANATLGPKCGRPLDLEFNHKTGQLYIVDLYQGLMVVERGSDVATPVAKGVDGMPGDAPDAIAIDPITGEVYFTDIGTIIFTNPNMSQVLQSGDKSGKLLKYDPKTERRSVVLTGLSGPSGLAVSQDGSFILIAEYLACNITRYWLTGPKAHTSEHLLELPGNPDNIKRTKSGDFWVAVNIQKIYPQLSSFPLGQKISANGQIMQTVNF</sequence>
<feature type="chain" id="PRO_5044823748" description="Strictosidine synthase conserved region domain-containing protein" evidence="5">
    <location>
        <begin position="31"/>
        <end position="363"/>
    </location>
</feature>
<dbReference type="Pfam" id="PF03088">
    <property type="entry name" value="Str_synth"/>
    <property type="match status" value="1"/>
</dbReference>
<keyword evidence="8" id="KW-1185">Reference proteome</keyword>
<evidence type="ECO:0000256" key="2">
    <source>
        <dbReference type="ARBA" id="ARBA00009191"/>
    </source>
</evidence>
<evidence type="ECO:0000256" key="1">
    <source>
        <dbReference type="ARBA" id="ARBA00004116"/>
    </source>
</evidence>
<feature type="signal peptide" evidence="5">
    <location>
        <begin position="1"/>
        <end position="30"/>
    </location>
</feature>
<comment type="caution">
    <text evidence="7">The sequence shown here is derived from an EMBL/GenBank/DDBJ whole genome shotgun (WGS) entry which is preliminary data.</text>
</comment>
<reference evidence="8" key="1">
    <citation type="journal article" date="2024" name="IScience">
        <title>Strigolactones Initiate the Formation of Haustorium-like Structures in Castilleja.</title>
        <authorList>
            <person name="Buerger M."/>
            <person name="Peterson D."/>
            <person name="Chory J."/>
        </authorList>
    </citation>
    <scope>NUCLEOTIDE SEQUENCE [LARGE SCALE GENOMIC DNA]</scope>
</reference>
<evidence type="ECO:0000313" key="7">
    <source>
        <dbReference type="EMBL" id="KAL3636287.1"/>
    </source>
</evidence>
<feature type="domain" description="Strictosidine synthase conserved region" evidence="6">
    <location>
        <begin position="214"/>
        <end position="302"/>
    </location>
</feature>
<proteinExistence type="inferred from homology"/>